<accession>A0A1E7F1B4</accession>
<protein>
    <submittedName>
        <fullName evidence="2">Uncharacterized protein</fullName>
    </submittedName>
</protein>
<dbReference type="Proteomes" id="UP000095751">
    <property type="component" value="Unassembled WGS sequence"/>
</dbReference>
<evidence type="ECO:0000313" key="2">
    <source>
        <dbReference type="EMBL" id="OEU11991.1"/>
    </source>
</evidence>
<organism evidence="2 3">
    <name type="scientific">Fragilariopsis cylindrus CCMP1102</name>
    <dbReference type="NCBI Taxonomy" id="635003"/>
    <lineage>
        <taxon>Eukaryota</taxon>
        <taxon>Sar</taxon>
        <taxon>Stramenopiles</taxon>
        <taxon>Ochrophyta</taxon>
        <taxon>Bacillariophyta</taxon>
        <taxon>Bacillariophyceae</taxon>
        <taxon>Bacillariophycidae</taxon>
        <taxon>Bacillariales</taxon>
        <taxon>Bacillariaceae</taxon>
        <taxon>Fragilariopsis</taxon>
    </lineage>
</organism>
<keyword evidence="3" id="KW-1185">Reference proteome</keyword>
<dbReference type="OrthoDB" id="48858at2759"/>
<feature type="region of interest" description="Disordered" evidence="1">
    <location>
        <begin position="19"/>
        <end position="79"/>
    </location>
</feature>
<dbReference type="InParanoid" id="A0A1E7F1B4"/>
<evidence type="ECO:0000313" key="3">
    <source>
        <dbReference type="Proteomes" id="UP000095751"/>
    </source>
</evidence>
<gene>
    <name evidence="2" type="ORF">FRACYDRAFT_245116</name>
</gene>
<proteinExistence type="predicted"/>
<reference evidence="2 3" key="1">
    <citation type="submission" date="2016-09" db="EMBL/GenBank/DDBJ databases">
        <title>Extensive genetic diversity and differential bi-allelic expression allows diatom success in the polar Southern Ocean.</title>
        <authorList>
            <consortium name="DOE Joint Genome Institute"/>
            <person name="Mock T."/>
            <person name="Otillar R.P."/>
            <person name="Strauss J."/>
            <person name="Dupont C."/>
            <person name="Frickenhaus S."/>
            <person name="Maumus F."/>
            <person name="Mcmullan M."/>
            <person name="Sanges R."/>
            <person name="Schmutz J."/>
            <person name="Toseland A."/>
            <person name="Valas R."/>
            <person name="Veluchamy A."/>
            <person name="Ward B.J."/>
            <person name="Allen A."/>
            <person name="Barry K."/>
            <person name="Falciatore A."/>
            <person name="Ferrante M."/>
            <person name="Fortunato A.E."/>
            <person name="Gloeckner G."/>
            <person name="Gruber A."/>
            <person name="Hipkin R."/>
            <person name="Janech M."/>
            <person name="Kroth P."/>
            <person name="Leese F."/>
            <person name="Lindquist E."/>
            <person name="Lyon B.R."/>
            <person name="Martin J."/>
            <person name="Mayer C."/>
            <person name="Parker M."/>
            <person name="Quesneville H."/>
            <person name="Raymond J."/>
            <person name="Uhlig C."/>
            <person name="Valentin K.U."/>
            <person name="Worden A.Z."/>
            <person name="Armbrust E.V."/>
            <person name="Bowler C."/>
            <person name="Green B."/>
            <person name="Moulton V."/>
            <person name="Van Oosterhout C."/>
            <person name="Grigoriev I."/>
        </authorList>
    </citation>
    <scope>NUCLEOTIDE SEQUENCE [LARGE SCALE GENOMIC DNA]</scope>
    <source>
        <strain evidence="2 3">CCMP1102</strain>
    </source>
</reference>
<dbReference type="AlphaFoldDB" id="A0A1E7F1B4"/>
<evidence type="ECO:0000256" key="1">
    <source>
        <dbReference type="SAM" id="MobiDB-lite"/>
    </source>
</evidence>
<feature type="region of interest" description="Disordered" evidence="1">
    <location>
        <begin position="196"/>
        <end position="235"/>
    </location>
</feature>
<dbReference type="EMBL" id="KV784366">
    <property type="protein sequence ID" value="OEU11991.1"/>
    <property type="molecule type" value="Genomic_DNA"/>
</dbReference>
<feature type="compositionally biased region" description="Low complexity" evidence="1">
    <location>
        <begin position="196"/>
        <end position="210"/>
    </location>
</feature>
<name>A0A1E7F1B4_9STRA</name>
<sequence length="244" mass="27524">MMLFQQTMLNSTIEPIAIRPSFTKSGGGGAHRRTVNFSSSTKKESSSRHQEMNQQQQQQQQQSGVKRSHSHSVPIPNNAFHCKKAYEEKLTADEQMADERDFIFYARLVSGISERRASSGTDRRCNNRYNEETDRCLTHIIQTRHYNTEEQQGQDQQHEQQQSVAGGGVLIEEQGGGYYLGKDNACCNTYSLASSSNSSSSSSSSYSSSSTYQQDFDNQDQHEHNDIDGDSYEGDNECIFELEL</sequence>
<feature type="compositionally biased region" description="Basic and acidic residues" evidence="1">
    <location>
        <begin position="41"/>
        <end position="51"/>
    </location>
</feature>
<dbReference type="KEGG" id="fcy:FRACYDRAFT_245116"/>